<dbReference type="Proteomes" id="UP000184170">
    <property type="component" value="Unassembled WGS sequence"/>
</dbReference>
<dbReference type="SMART" id="SM00028">
    <property type="entry name" value="TPR"/>
    <property type="match status" value="3"/>
</dbReference>
<organism evidence="3 4">
    <name type="scientific">Microbulbifer donghaiensis</name>
    <dbReference type="NCBI Taxonomy" id="494016"/>
    <lineage>
        <taxon>Bacteria</taxon>
        <taxon>Pseudomonadati</taxon>
        <taxon>Pseudomonadota</taxon>
        <taxon>Gammaproteobacteria</taxon>
        <taxon>Cellvibrionales</taxon>
        <taxon>Microbulbiferaceae</taxon>
        <taxon>Microbulbifer</taxon>
    </lineage>
</organism>
<proteinExistence type="predicted"/>
<accession>A0A1M5CQL0</accession>
<evidence type="ECO:0000256" key="2">
    <source>
        <dbReference type="PROSITE-ProRule" id="PRU00339"/>
    </source>
</evidence>
<name>A0A1M5CQL0_9GAMM</name>
<dbReference type="PANTHER" id="PTHR12788:SF10">
    <property type="entry name" value="PROTEIN-TYROSINE SULFOTRANSFERASE"/>
    <property type="match status" value="1"/>
</dbReference>
<reference evidence="4" key="1">
    <citation type="submission" date="2016-11" db="EMBL/GenBank/DDBJ databases">
        <authorList>
            <person name="Varghese N."/>
            <person name="Submissions S."/>
        </authorList>
    </citation>
    <scope>NUCLEOTIDE SEQUENCE [LARGE SCALE GENOMIC DNA]</scope>
    <source>
        <strain evidence="4">CGMCC 1.7063</strain>
    </source>
</reference>
<sequence>MREDQPVVVEKLFQSAHRAMSQNQPLVARHHLEQALAIDSKQAKIWHLLADSHLATQDLAGGISILETALCRHNFTPVERISLQIHLASLYIRADDLGAASQCIDLKAVINLKNPTLAARAGYLLAICEEHSAALAAFETALPLQPKDTELLFNTASTNRAMGNLETAESMYNRALKLAPDNYPAYWLRSTLRKQTEESNHIPELEVLASASATPAEGKVHLYYALAKELEDLKLYEESFSALIKGAELKKNSLGYSVEPDLIAVEEIRKTYSPDTIADKVNSSNQNGEGLIFILGMPRTGSTLVDRILSSNEQVDSAGEPDTFAQIFYRAAMQTARIRDFISDSQLRAIRGSIQLDFEKIGQDYQQKLTSRAKQKNSRYIIDKNPSNFLYLGAIKLALPHAKIIHIKRNPMDTCYAIFKTLFKNGHPYSYDLHDLAAYYSAYDQLMNHWKSIFGAGYFELNYEDLVTTPVETSKALMQYCDLNWSENCLEFHKNRVKGTATASAAQVRQPIYRNSLELWKNCEKGLTPLRSLLKEKGLI</sequence>
<feature type="repeat" description="TPR" evidence="2">
    <location>
        <begin position="149"/>
        <end position="182"/>
    </location>
</feature>
<dbReference type="PROSITE" id="PS50005">
    <property type="entry name" value="TPR"/>
    <property type="match status" value="1"/>
</dbReference>
<evidence type="ECO:0000256" key="1">
    <source>
        <dbReference type="ARBA" id="ARBA00022679"/>
    </source>
</evidence>
<dbReference type="SUPFAM" id="SSF52540">
    <property type="entry name" value="P-loop containing nucleoside triphosphate hydrolases"/>
    <property type="match status" value="1"/>
</dbReference>
<evidence type="ECO:0000313" key="4">
    <source>
        <dbReference type="Proteomes" id="UP000184170"/>
    </source>
</evidence>
<dbReference type="OrthoDB" id="9815894at2"/>
<dbReference type="Gene3D" id="3.40.50.300">
    <property type="entry name" value="P-loop containing nucleotide triphosphate hydrolases"/>
    <property type="match status" value="1"/>
</dbReference>
<dbReference type="AlphaFoldDB" id="A0A1M5CQL0"/>
<dbReference type="STRING" id="494016.SAMN04487965_2271"/>
<dbReference type="Pfam" id="PF13469">
    <property type="entry name" value="Sulfotransfer_3"/>
    <property type="match status" value="1"/>
</dbReference>
<dbReference type="GO" id="GO:0008476">
    <property type="term" value="F:protein-tyrosine sulfotransferase activity"/>
    <property type="evidence" value="ECO:0007669"/>
    <property type="project" value="InterPro"/>
</dbReference>
<dbReference type="EMBL" id="FQVA01000002">
    <property type="protein sequence ID" value="SHF56936.1"/>
    <property type="molecule type" value="Genomic_DNA"/>
</dbReference>
<dbReference type="Pfam" id="PF13432">
    <property type="entry name" value="TPR_16"/>
    <property type="match status" value="2"/>
</dbReference>
<keyword evidence="1" id="KW-0808">Transferase</keyword>
<dbReference type="InterPro" id="IPR011990">
    <property type="entry name" value="TPR-like_helical_dom_sf"/>
</dbReference>
<gene>
    <name evidence="3" type="ORF">SAMN04487965_2271</name>
</gene>
<dbReference type="SUPFAM" id="SSF48452">
    <property type="entry name" value="TPR-like"/>
    <property type="match status" value="1"/>
</dbReference>
<dbReference type="PANTHER" id="PTHR12788">
    <property type="entry name" value="PROTEIN-TYROSINE SULFOTRANSFERASE 2"/>
    <property type="match status" value="1"/>
</dbReference>
<keyword evidence="2" id="KW-0802">TPR repeat</keyword>
<dbReference type="RefSeq" id="WP_084535931.1">
    <property type="nucleotide sequence ID" value="NZ_FQVA01000002.1"/>
</dbReference>
<dbReference type="InterPro" id="IPR027417">
    <property type="entry name" value="P-loop_NTPase"/>
</dbReference>
<dbReference type="InterPro" id="IPR019734">
    <property type="entry name" value="TPR_rpt"/>
</dbReference>
<evidence type="ECO:0000313" key="3">
    <source>
        <dbReference type="EMBL" id="SHF56936.1"/>
    </source>
</evidence>
<protein>
    <submittedName>
        <fullName evidence="3">Tetratricopeptide repeat-containing protein</fullName>
    </submittedName>
</protein>
<keyword evidence="4" id="KW-1185">Reference proteome</keyword>
<dbReference type="Gene3D" id="1.25.40.10">
    <property type="entry name" value="Tetratricopeptide repeat domain"/>
    <property type="match status" value="1"/>
</dbReference>
<dbReference type="InterPro" id="IPR026634">
    <property type="entry name" value="TPST-like"/>
</dbReference>